<protein>
    <recommendedName>
        <fullName evidence="6">RanBP2-type domain-containing protein</fullName>
    </recommendedName>
</protein>
<evidence type="ECO:0000256" key="3">
    <source>
        <dbReference type="ARBA" id="ARBA00022833"/>
    </source>
</evidence>
<dbReference type="AlphaFoldDB" id="G0UJN5"/>
<dbReference type="PANTHER" id="PTHR23111">
    <property type="entry name" value="ZINC FINGER PROTEIN"/>
    <property type="match status" value="1"/>
</dbReference>
<gene>
    <name evidence="7" type="ORF">TCIL3000_2_1680</name>
</gene>
<reference evidence="7" key="1">
    <citation type="journal article" date="2012" name="Proc. Natl. Acad. Sci. U.S.A.">
        <title>Antigenic diversity is generated by distinct evolutionary mechanisms in African trypanosome species.</title>
        <authorList>
            <person name="Jackson A.P."/>
            <person name="Berry A."/>
            <person name="Aslett M."/>
            <person name="Allison H.C."/>
            <person name="Burton P."/>
            <person name="Vavrova-Anderson J."/>
            <person name="Brown R."/>
            <person name="Browne H."/>
            <person name="Corton N."/>
            <person name="Hauser H."/>
            <person name="Gamble J."/>
            <person name="Gilderthorp R."/>
            <person name="Marcello L."/>
            <person name="McQuillan J."/>
            <person name="Otto T.D."/>
            <person name="Quail M.A."/>
            <person name="Sanders M.J."/>
            <person name="van Tonder A."/>
            <person name="Ginger M.L."/>
            <person name="Field M.C."/>
            <person name="Barry J.D."/>
            <person name="Hertz-Fowler C."/>
            <person name="Berriman M."/>
        </authorList>
    </citation>
    <scope>NUCLEOTIDE SEQUENCE</scope>
    <source>
        <strain evidence="7">IL3000</strain>
    </source>
</reference>
<feature type="domain" description="RanBP2-type" evidence="6">
    <location>
        <begin position="84"/>
        <end position="112"/>
    </location>
</feature>
<evidence type="ECO:0000256" key="5">
    <source>
        <dbReference type="SAM" id="MobiDB-lite"/>
    </source>
</evidence>
<sequence>MFSLLQRSIANVRLVSRARGLPSHAITLRHFVHVAGDWNCACGFTNFASRSACLQCRKQKPLFLRAAGEMSATGFPGARFVGYRYGDWLCTCGSHNFARRENCMKCTAPRPSGGNDRCRGTPSDTSVKKQRLVPGN</sequence>
<evidence type="ECO:0000259" key="6">
    <source>
        <dbReference type="PROSITE" id="PS50199"/>
    </source>
</evidence>
<evidence type="ECO:0000313" key="7">
    <source>
        <dbReference type="EMBL" id="CCC89589.1"/>
    </source>
</evidence>
<dbReference type="EMBL" id="HE575315">
    <property type="protein sequence ID" value="CCC89589.1"/>
    <property type="molecule type" value="Genomic_DNA"/>
</dbReference>
<dbReference type="PANTHER" id="PTHR23111:SF40">
    <property type="entry name" value="RNA-BINDING PROTEIN INVOLVED IN HETEROCHROMATIN ASSEMBLY-RELATED"/>
    <property type="match status" value="1"/>
</dbReference>
<keyword evidence="2 4" id="KW-0863">Zinc-finger</keyword>
<feature type="domain" description="RanBP2-type" evidence="6">
    <location>
        <begin position="34"/>
        <end position="62"/>
    </location>
</feature>
<dbReference type="VEuPathDB" id="TriTrypDB:TcIL3000_2_1680"/>
<dbReference type="Pfam" id="PF00641">
    <property type="entry name" value="Zn_ribbon_RanBP"/>
    <property type="match status" value="2"/>
</dbReference>
<dbReference type="InterPro" id="IPR036443">
    <property type="entry name" value="Znf_RanBP2_sf"/>
</dbReference>
<evidence type="ECO:0000256" key="1">
    <source>
        <dbReference type="ARBA" id="ARBA00022723"/>
    </source>
</evidence>
<dbReference type="GO" id="GO:0003729">
    <property type="term" value="F:mRNA binding"/>
    <property type="evidence" value="ECO:0007669"/>
    <property type="project" value="TreeGrafter"/>
</dbReference>
<name>G0UJN5_TRYCI</name>
<accession>G0UJN5</accession>
<dbReference type="Gene3D" id="4.10.1060.10">
    <property type="entry name" value="Zinc finger, RanBP2-type"/>
    <property type="match status" value="2"/>
</dbReference>
<dbReference type="SMART" id="SM00547">
    <property type="entry name" value="ZnF_RBZ"/>
    <property type="match status" value="2"/>
</dbReference>
<organism evidence="7">
    <name type="scientific">Trypanosoma congolense (strain IL3000)</name>
    <dbReference type="NCBI Taxonomy" id="1068625"/>
    <lineage>
        <taxon>Eukaryota</taxon>
        <taxon>Discoba</taxon>
        <taxon>Euglenozoa</taxon>
        <taxon>Kinetoplastea</taxon>
        <taxon>Metakinetoplastina</taxon>
        <taxon>Trypanosomatida</taxon>
        <taxon>Trypanosomatidae</taxon>
        <taxon>Trypanosoma</taxon>
        <taxon>Nannomonas</taxon>
    </lineage>
</organism>
<dbReference type="GO" id="GO:0008270">
    <property type="term" value="F:zinc ion binding"/>
    <property type="evidence" value="ECO:0007669"/>
    <property type="project" value="UniProtKB-KW"/>
</dbReference>
<dbReference type="PROSITE" id="PS50199">
    <property type="entry name" value="ZF_RANBP2_2"/>
    <property type="match status" value="2"/>
</dbReference>
<dbReference type="InterPro" id="IPR001876">
    <property type="entry name" value="Znf_RanBP2"/>
</dbReference>
<feature type="region of interest" description="Disordered" evidence="5">
    <location>
        <begin position="109"/>
        <end position="136"/>
    </location>
</feature>
<keyword evidence="1" id="KW-0479">Metal-binding</keyword>
<feature type="non-terminal residue" evidence="7">
    <location>
        <position position="136"/>
    </location>
</feature>
<dbReference type="SUPFAM" id="SSF90209">
    <property type="entry name" value="Ran binding protein zinc finger-like"/>
    <property type="match status" value="2"/>
</dbReference>
<evidence type="ECO:0000256" key="4">
    <source>
        <dbReference type="PROSITE-ProRule" id="PRU00322"/>
    </source>
</evidence>
<keyword evidence="3" id="KW-0862">Zinc</keyword>
<evidence type="ECO:0000256" key="2">
    <source>
        <dbReference type="ARBA" id="ARBA00022771"/>
    </source>
</evidence>
<proteinExistence type="predicted"/>